<accession>A0A517QTX5</accession>
<organism evidence="1 2">
    <name type="scientific">Thalassoglobus polymorphus</name>
    <dbReference type="NCBI Taxonomy" id="2527994"/>
    <lineage>
        <taxon>Bacteria</taxon>
        <taxon>Pseudomonadati</taxon>
        <taxon>Planctomycetota</taxon>
        <taxon>Planctomycetia</taxon>
        <taxon>Planctomycetales</taxon>
        <taxon>Planctomycetaceae</taxon>
        <taxon>Thalassoglobus</taxon>
    </lineage>
</organism>
<evidence type="ECO:0000313" key="2">
    <source>
        <dbReference type="Proteomes" id="UP000315724"/>
    </source>
</evidence>
<reference evidence="1 2" key="1">
    <citation type="submission" date="2019-02" db="EMBL/GenBank/DDBJ databases">
        <title>Deep-cultivation of Planctomycetes and their phenomic and genomic characterization uncovers novel biology.</title>
        <authorList>
            <person name="Wiegand S."/>
            <person name="Jogler M."/>
            <person name="Boedeker C."/>
            <person name="Pinto D."/>
            <person name="Vollmers J."/>
            <person name="Rivas-Marin E."/>
            <person name="Kohn T."/>
            <person name="Peeters S.H."/>
            <person name="Heuer A."/>
            <person name="Rast P."/>
            <person name="Oberbeckmann S."/>
            <person name="Bunk B."/>
            <person name="Jeske O."/>
            <person name="Meyerdierks A."/>
            <person name="Storesund J.E."/>
            <person name="Kallscheuer N."/>
            <person name="Luecker S."/>
            <person name="Lage O.M."/>
            <person name="Pohl T."/>
            <person name="Merkel B.J."/>
            <person name="Hornburger P."/>
            <person name="Mueller R.-W."/>
            <person name="Bruemmer F."/>
            <person name="Labrenz M."/>
            <person name="Spormann A.M."/>
            <person name="Op den Camp H."/>
            <person name="Overmann J."/>
            <person name="Amann R."/>
            <person name="Jetten M.S.M."/>
            <person name="Mascher T."/>
            <person name="Medema M.H."/>
            <person name="Devos D.P."/>
            <person name="Kaster A.-K."/>
            <person name="Ovreas L."/>
            <person name="Rohde M."/>
            <person name="Galperin M.Y."/>
            <person name="Jogler C."/>
        </authorList>
    </citation>
    <scope>NUCLEOTIDE SEQUENCE [LARGE SCALE GENOMIC DNA]</scope>
    <source>
        <strain evidence="1 2">Mal48</strain>
    </source>
</reference>
<sequence>MTIWRQSTVYKETVSGTVVFLESQQRMIFGTTVKKFEIKWKLAAGFPDFLL</sequence>
<dbReference type="AlphaFoldDB" id="A0A517QTX5"/>
<dbReference type="Proteomes" id="UP000315724">
    <property type="component" value="Chromosome"/>
</dbReference>
<gene>
    <name evidence="1" type="ORF">Mal48_42700</name>
</gene>
<dbReference type="KEGG" id="tpol:Mal48_42700"/>
<name>A0A517QTX5_9PLAN</name>
<proteinExistence type="predicted"/>
<evidence type="ECO:0000313" key="1">
    <source>
        <dbReference type="EMBL" id="QDT34997.1"/>
    </source>
</evidence>
<protein>
    <submittedName>
        <fullName evidence="1">Uncharacterized protein</fullName>
    </submittedName>
</protein>
<keyword evidence="2" id="KW-1185">Reference proteome</keyword>
<dbReference type="EMBL" id="CP036267">
    <property type="protein sequence ID" value="QDT34997.1"/>
    <property type="molecule type" value="Genomic_DNA"/>
</dbReference>